<proteinExistence type="predicted"/>
<dbReference type="EMBL" id="FWFP01000002">
    <property type="protein sequence ID" value="SLN18057.1"/>
    <property type="molecule type" value="Genomic_DNA"/>
</dbReference>
<dbReference type="Proteomes" id="UP000193778">
    <property type="component" value="Unassembled WGS sequence"/>
</dbReference>
<keyword evidence="2" id="KW-1185">Reference proteome</keyword>
<accession>A0A1X6YDZ7</accession>
<protein>
    <submittedName>
        <fullName evidence="1">Uncharacterized protein</fullName>
    </submittedName>
</protein>
<dbReference type="AlphaFoldDB" id="A0A1X6YDZ7"/>
<sequence length="177" mass="19491">MDTGTEFHWDVLEKIRDQEGGEGIFPVARGQYCSFAFAGEYDDYFGTPVNKIKSGLLVQTVHSLDACNPETNLVITDCQNVQAAILLGKGPYPEEGQAHIAGYTPSLIGHHLAPEGPLELSKIDNVSDLRAQASEIGLRSYDESEFEEFYEYRLGNDSIDAFCGCKLYYPDSPGAKL</sequence>
<reference evidence="2" key="1">
    <citation type="submission" date="2017-03" db="EMBL/GenBank/DDBJ databases">
        <authorList>
            <person name="Rodrigo-Torres L."/>
            <person name="Arahal R.D."/>
            <person name="Lucena T."/>
        </authorList>
    </citation>
    <scope>NUCLEOTIDE SEQUENCE [LARGE SCALE GENOMIC DNA]</scope>
    <source>
        <strain evidence="2">CECT 8411</strain>
    </source>
</reference>
<evidence type="ECO:0000313" key="2">
    <source>
        <dbReference type="Proteomes" id="UP000193778"/>
    </source>
</evidence>
<evidence type="ECO:0000313" key="1">
    <source>
        <dbReference type="EMBL" id="SLN18057.1"/>
    </source>
</evidence>
<name>A0A1X6YDZ7_9RHOB</name>
<organism evidence="1 2">
    <name type="scientific">Ruegeria meonggei</name>
    <dbReference type="NCBI Taxonomy" id="1446476"/>
    <lineage>
        <taxon>Bacteria</taxon>
        <taxon>Pseudomonadati</taxon>
        <taxon>Pseudomonadota</taxon>
        <taxon>Alphaproteobacteria</taxon>
        <taxon>Rhodobacterales</taxon>
        <taxon>Roseobacteraceae</taxon>
        <taxon>Ruegeria</taxon>
    </lineage>
</organism>
<gene>
    <name evidence="1" type="ORF">RUM8411_00570</name>
</gene>